<evidence type="ECO:0000256" key="3">
    <source>
        <dbReference type="ARBA" id="ARBA00011248"/>
    </source>
</evidence>
<evidence type="ECO:0000313" key="13">
    <source>
        <dbReference type="EMBL" id="CAD9214280.1"/>
    </source>
</evidence>
<keyword evidence="8" id="KW-0206">Cytoskeleton</keyword>
<evidence type="ECO:0000256" key="4">
    <source>
        <dbReference type="ARBA" id="ARBA00022490"/>
    </source>
</evidence>
<name>A0A7S1T166_9CHLO</name>
<evidence type="ECO:0000256" key="12">
    <source>
        <dbReference type="SAM" id="Coils"/>
    </source>
</evidence>
<dbReference type="PANTHER" id="PTHR28656">
    <property type="entry name" value="COILED-COIL DOMAIN-CONTAINING PROTEIN 153"/>
    <property type="match status" value="1"/>
</dbReference>
<sequence>MAPKKKGAKKEVAAAKFVDKESLRRAEVEILTLQQLTEQRTADALDARRSERNWRDRVGAYGVAIEQQREDTLDITSDMLRQYKAMQDQLMKQVDNLEGQNRDLQGQLKSKEERVEQLEEELRDERRGREAEVKRLQGTIEEMQGEFAEMLKETLDKMYDKLDRAHTEYQLQF</sequence>
<feature type="coiled-coil region" evidence="12">
    <location>
        <begin position="80"/>
        <end position="168"/>
    </location>
</feature>
<dbReference type="AlphaFoldDB" id="A0A7S1T166"/>
<proteinExistence type="inferred from homology"/>
<reference evidence="13" key="1">
    <citation type="submission" date="2021-01" db="EMBL/GenBank/DDBJ databases">
        <authorList>
            <person name="Corre E."/>
            <person name="Pelletier E."/>
            <person name="Niang G."/>
            <person name="Scheremetjew M."/>
            <person name="Finn R."/>
            <person name="Kale V."/>
            <person name="Holt S."/>
            <person name="Cochrane G."/>
            <person name="Meng A."/>
            <person name="Brown T."/>
            <person name="Cohen L."/>
        </authorList>
    </citation>
    <scope>NUCLEOTIDE SEQUENCE</scope>
    <source>
        <strain evidence="13">PLY429</strain>
    </source>
</reference>
<evidence type="ECO:0000256" key="7">
    <source>
        <dbReference type="ARBA" id="ARBA00023069"/>
    </source>
</evidence>
<evidence type="ECO:0000256" key="2">
    <source>
        <dbReference type="ARBA" id="ARBA00004611"/>
    </source>
</evidence>
<keyword evidence="9" id="KW-0966">Cell projection</keyword>
<keyword evidence="4" id="KW-0963">Cytoplasm</keyword>
<dbReference type="EMBL" id="HBGG01031622">
    <property type="protein sequence ID" value="CAD9214280.1"/>
    <property type="molecule type" value="Transcribed_RNA"/>
</dbReference>
<evidence type="ECO:0000256" key="9">
    <source>
        <dbReference type="ARBA" id="ARBA00023273"/>
    </source>
</evidence>
<evidence type="ECO:0000256" key="1">
    <source>
        <dbReference type="ARBA" id="ARBA00003029"/>
    </source>
</evidence>
<keyword evidence="6 12" id="KW-0175">Coiled coil</keyword>
<evidence type="ECO:0000256" key="6">
    <source>
        <dbReference type="ARBA" id="ARBA00023054"/>
    </source>
</evidence>
<organism evidence="13">
    <name type="scientific">Tetraselmis chuii</name>
    <dbReference type="NCBI Taxonomy" id="63592"/>
    <lineage>
        <taxon>Eukaryota</taxon>
        <taxon>Viridiplantae</taxon>
        <taxon>Chlorophyta</taxon>
        <taxon>core chlorophytes</taxon>
        <taxon>Chlorodendrophyceae</taxon>
        <taxon>Chlorodendrales</taxon>
        <taxon>Chlorodendraceae</taxon>
        <taxon>Tetraselmis</taxon>
    </lineage>
</organism>
<keyword evidence="7" id="KW-0969">Cilium</keyword>
<protein>
    <recommendedName>
        <fullName evidence="11">Dynein regulatory complex protein 12</fullName>
    </recommendedName>
</protein>
<evidence type="ECO:0000256" key="5">
    <source>
        <dbReference type="ARBA" id="ARBA00022846"/>
    </source>
</evidence>
<evidence type="ECO:0000256" key="11">
    <source>
        <dbReference type="ARBA" id="ARBA00044800"/>
    </source>
</evidence>
<comment type="similarity">
    <text evidence="10">Belongs to the DRC12 family.</text>
</comment>
<comment type="subcellular location">
    <subcellularLocation>
        <location evidence="2">Cytoplasm</location>
        <location evidence="2">Cytoskeleton</location>
        <location evidence="2">Flagellum axoneme</location>
    </subcellularLocation>
</comment>
<accession>A0A7S1T166</accession>
<comment type="subunit">
    <text evidence="3">Component of the nexin-dynein regulatory complex (N-DRC).</text>
</comment>
<dbReference type="PANTHER" id="PTHR28656:SF1">
    <property type="entry name" value="COILED-COIL DOMAIN-CONTAINING PROTEIN 153"/>
    <property type="match status" value="1"/>
</dbReference>
<dbReference type="InterPro" id="IPR033585">
    <property type="entry name" value="DRC12-like"/>
</dbReference>
<keyword evidence="5" id="KW-0282">Flagellum</keyword>
<comment type="function">
    <text evidence="1">Component of the nexin-dynein regulatory complex (N-DRC), a key regulator of ciliary/flagellar motility which maintains the alignment and integrity of the distal axoneme and regulates microtubule sliding in motile axonemes.</text>
</comment>
<gene>
    <name evidence="13" type="ORF">TCHU04912_LOCUS16519</name>
</gene>
<evidence type="ECO:0000256" key="10">
    <source>
        <dbReference type="ARBA" id="ARBA00044754"/>
    </source>
</evidence>
<evidence type="ECO:0000256" key="8">
    <source>
        <dbReference type="ARBA" id="ARBA00023212"/>
    </source>
</evidence>